<dbReference type="Proteomes" id="UP001186974">
    <property type="component" value="Unassembled WGS sequence"/>
</dbReference>
<gene>
    <name evidence="1" type="ORF">LTS18_009105</name>
</gene>
<proteinExistence type="predicted"/>
<comment type="caution">
    <text evidence="1">The sequence shown here is derived from an EMBL/GenBank/DDBJ whole genome shotgun (WGS) entry which is preliminary data.</text>
</comment>
<dbReference type="EMBL" id="JAWDJW010006578">
    <property type="protein sequence ID" value="KAK3064219.1"/>
    <property type="molecule type" value="Genomic_DNA"/>
</dbReference>
<organism evidence="1 2">
    <name type="scientific">Coniosporium uncinatum</name>
    <dbReference type="NCBI Taxonomy" id="93489"/>
    <lineage>
        <taxon>Eukaryota</taxon>
        <taxon>Fungi</taxon>
        <taxon>Dikarya</taxon>
        <taxon>Ascomycota</taxon>
        <taxon>Pezizomycotina</taxon>
        <taxon>Dothideomycetes</taxon>
        <taxon>Dothideomycetes incertae sedis</taxon>
        <taxon>Coniosporium</taxon>
    </lineage>
</organism>
<sequence length="70" mass="7897">MPQTFQDATYVARKLGVRLLWIDSFCIVQDDEEDWEHESVLMADVYAQCLFVIAATDSADDDNGFLGPLP</sequence>
<protein>
    <submittedName>
        <fullName evidence="1">Uncharacterized protein</fullName>
    </submittedName>
</protein>
<reference evidence="1" key="1">
    <citation type="submission" date="2024-09" db="EMBL/GenBank/DDBJ databases">
        <title>Black Yeasts Isolated from many extreme environments.</title>
        <authorList>
            <person name="Coleine C."/>
            <person name="Stajich J.E."/>
            <person name="Selbmann L."/>
        </authorList>
    </citation>
    <scope>NUCLEOTIDE SEQUENCE</scope>
    <source>
        <strain evidence="1">CCFEE 5737</strain>
    </source>
</reference>
<accession>A0ACC3DA29</accession>
<keyword evidence="2" id="KW-1185">Reference proteome</keyword>
<evidence type="ECO:0000313" key="1">
    <source>
        <dbReference type="EMBL" id="KAK3064219.1"/>
    </source>
</evidence>
<evidence type="ECO:0000313" key="2">
    <source>
        <dbReference type="Proteomes" id="UP001186974"/>
    </source>
</evidence>
<name>A0ACC3DA29_9PEZI</name>